<reference evidence="1" key="1">
    <citation type="submission" date="2022-02" db="EMBL/GenBank/DDBJ databases">
        <title>Plant Genome Project.</title>
        <authorList>
            <person name="Zhang R.-G."/>
        </authorList>
    </citation>
    <scope>NUCLEOTIDE SEQUENCE</scope>
    <source>
        <strain evidence="1">AT1</strain>
    </source>
</reference>
<gene>
    <name evidence="1" type="ORF">RHMOL_Rhmol09G0084200</name>
</gene>
<comment type="caution">
    <text evidence="1">The sequence shown here is derived from an EMBL/GenBank/DDBJ whole genome shotgun (WGS) entry which is preliminary data.</text>
</comment>
<name>A0ACC0MBH8_RHOML</name>
<organism evidence="1 2">
    <name type="scientific">Rhododendron molle</name>
    <name type="common">Chinese azalea</name>
    <name type="synonym">Azalea mollis</name>
    <dbReference type="NCBI Taxonomy" id="49168"/>
    <lineage>
        <taxon>Eukaryota</taxon>
        <taxon>Viridiplantae</taxon>
        <taxon>Streptophyta</taxon>
        <taxon>Embryophyta</taxon>
        <taxon>Tracheophyta</taxon>
        <taxon>Spermatophyta</taxon>
        <taxon>Magnoliopsida</taxon>
        <taxon>eudicotyledons</taxon>
        <taxon>Gunneridae</taxon>
        <taxon>Pentapetalae</taxon>
        <taxon>asterids</taxon>
        <taxon>Ericales</taxon>
        <taxon>Ericaceae</taxon>
        <taxon>Ericoideae</taxon>
        <taxon>Rhodoreae</taxon>
        <taxon>Rhododendron</taxon>
    </lineage>
</organism>
<evidence type="ECO:0000313" key="1">
    <source>
        <dbReference type="EMBL" id="KAI8538200.1"/>
    </source>
</evidence>
<protein>
    <submittedName>
        <fullName evidence="1">Uncharacterized protein</fullName>
    </submittedName>
</protein>
<dbReference type="Proteomes" id="UP001062846">
    <property type="component" value="Chromosome 9"/>
</dbReference>
<dbReference type="EMBL" id="CM046396">
    <property type="protein sequence ID" value="KAI8538200.1"/>
    <property type="molecule type" value="Genomic_DNA"/>
</dbReference>
<keyword evidence="2" id="KW-1185">Reference proteome</keyword>
<accession>A0ACC0MBH8</accession>
<proteinExistence type="predicted"/>
<sequence>MSQSLSRSDDPPLSKTDRAQDLDFSTIFQWAIVCQEARIKRKKKTWGVEEQAMASGGEETTPSREARLSAVAAVEAAAERRPKTTPKKERFLRREEVVEVEEEGEQPSEEAAAVAAAAATEEASRSAATPAQEGVVSEHLTAMRCAGEGLATEVEAVRGTGAMESTSRDVAAGGNVSEGEIVRGDGDELATGSGGSLGGEMGVSGSGGGVTGVPHTPTVEDLFVAAERAGDEVVIGGRVVATPVLRATTIEPRVGDSGIGASHPVPFTEGDFLDSARPQDILDALGVLLSGAGTAANRGSPEMADLGAEEPEEEMVIEERITAADEAKADLATARPGFESGTYAPRLHLFEPTGMTGYVPARDDYPEDLLLRDRATHISSGWTTRTKDIYGHGGSASSLKYFKELPRRVRELVEEVGFGPFIQLLTSVRVDCASLTALAERWWDTTNTFHLRFGEMTVTPLDFAAITGLRVGGEPIPFDPSIDLDDTALRWFIGRVPRHSGGVAEYG</sequence>
<evidence type="ECO:0000313" key="2">
    <source>
        <dbReference type="Proteomes" id="UP001062846"/>
    </source>
</evidence>